<evidence type="ECO:0000313" key="3">
    <source>
        <dbReference type="EMBL" id="KAK6539489.1"/>
    </source>
</evidence>
<keyword evidence="1" id="KW-0175">Coiled coil</keyword>
<feature type="compositionally biased region" description="Basic residues" evidence="2">
    <location>
        <begin position="505"/>
        <end position="519"/>
    </location>
</feature>
<name>A0AAV9XEC5_9PEZI</name>
<feature type="compositionally biased region" description="Basic and acidic residues" evidence="2">
    <location>
        <begin position="652"/>
        <end position="690"/>
    </location>
</feature>
<feature type="region of interest" description="Disordered" evidence="2">
    <location>
        <begin position="624"/>
        <end position="800"/>
    </location>
</feature>
<protein>
    <submittedName>
        <fullName evidence="3">Uncharacterized protein</fullName>
    </submittedName>
</protein>
<feature type="compositionally biased region" description="Acidic residues" evidence="2">
    <location>
        <begin position="550"/>
        <end position="560"/>
    </location>
</feature>
<organism evidence="3 4">
    <name type="scientific">Orbilia ellipsospora</name>
    <dbReference type="NCBI Taxonomy" id="2528407"/>
    <lineage>
        <taxon>Eukaryota</taxon>
        <taxon>Fungi</taxon>
        <taxon>Dikarya</taxon>
        <taxon>Ascomycota</taxon>
        <taxon>Pezizomycotina</taxon>
        <taxon>Orbiliomycetes</taxon>
        <taxon>Orbiliales</taxon>
        <taxon>Orbiliaceae</taxon>
        <taxon>Orbilia</taxon>
    </lineage>
</organism>
<comment type="caution">
    <text evidence="3">The sequence shown here is derived from an EMBL/GenBank/DDBJ whole genome shotgun (WGS) entry which is preliminary data.</text>
</comment>
<evidence type="ECO:0000313" key="4">
    <source>
        <dbReference type="Proteomes" id="UP001365542"/>
    </source>
</evidence>
<feature type="compositionally biased region" description="Basic and acidic residues" evidence="2">
    <location>
        <begin position="728"/>
        <end position="766"/>
    </location>
</feature>
<gene>
    <name evidence="3" type="ORF">TWF694_009711</name>
</gene>
<proteinExistence type="predicted"/>
<feature type="compositionally biased region" description="Basic and acidic residues" evidence="2">
    <location>
        <begin position="700"/>
        <end position="710"/>
    </location>
</feature>
<evidence type="ECO:0000256" key="1">
    <source>
        <dbReference type="SAM" id="Coils"/>
    </source>
</evidence>
<dbReference type="Proteomes" id="UP001365542">
    <property type="component" value="Unassembled WGS sequence"/>
</dbReference>
<feature type="compositionally biased region" description="Basic residues" evidence="2">
    <location>
        <begin position="774"/>
        <end position="784"/>
    </location>
</feature>
<accession>A0AAV9XEC5</accession>
<keyword evidence="4" id="KW-1185">Reference proteome</keyword>
<dbReference type="EMBL" id="JAVHJO010000006">
    <property type="protein sequence ID" value="KAK6539489.1"/>
    <property type="molecule type" value="Genomic_DNA"/>
</dbReference>
<feature type="compositionally biased region" description="Basic and acidic residues" evidence="2">
    <location>
        <begin position="530"/>
        <end position="549"/>
    </location>
</feature>
<dbReference type="AlphaFoldDB" id="A0AAV9XEC5"/>
<reference evidence="3 4" key="1">
    <citation type="submission" date="2019-10" db="EMBL/GenBank/DDBJ databases">
        <authorList>
            <person name="Palmer J.M."/>
        </authorList>
    </citation>
    <scope>NUCLEOTIDE SEQUENCE [LARGE SCALE GENOMIC DNA]</scope>
    <source>
        <strain evidence="3 4">TWF694</strain>
    </source>
</reference>
<evidence type="ECO:0000256" key="2">
    <source>
        <dbReference type="SAM" id="MobiDB-lite"/>
    </source>
</evidence>
<feature type="coiled-coil region" evidence="1">
    <location>
        <begin position="105"/>
        <end position="137"/>
    </location>
</feature>
<feature type="compositionally biased region" description="Basic residues" evidence="2">
    <location>
        <begin position="462"/>
        <end position="473"/>
    </location>
</feature>
<sequence>MFTPHVVSGLTAVGGRPRVIIRPGYKASPDKNFINESIINDGACNDWAPWRGGDMTPNTRWYHWLIPTTYFRSRGRDKDLDYFQILSKEEEEAERTKAYDDARTKAAVKEAIERAIREAEEAARLEEERKRARLRQLYGDVDSGHCADSPGWMERGDCMCTVTWRMPGRFPHSFCENIHLLTRGYDGLLSPKCSPDNRPCWVVQPDPEDPSTRLCWRRKYNDLAKRYEYVADTWQPQVEGQESEYHDHSDEVTAESYSGSFSEYLEPPGTPQYPDLMQQEEETFTCSRKPPWLQHVQRFFRAEELASPAVPASQFITKTGTILGTFSSNFFAVPYYDVIQRRFKYTEGTLDWCNLKMKFKYKAPPPTPVAPKYKPPVKKPLVMPTIKSPVAPIVHTDYKPDYYRPFYRPPEPVRFPVAPEPIIEKAPPVNRQLFQTPRFTVFPRSPEIPEIVDTPCPAPKKWAGRKVTRTRRVRKDDDGEYLPSSESDSEEEVLEFKATPATPVPKKKKKKKKKRRRLRRNSDPTYRQHGVRENNRIEKGDLAMMHQEEAWDDSEDEDEEPPKAPKAIRKPAGKGKQNMNFPPVNNKRGITVAKSVGHKVEMGNSDPKPIVPPTPQKRVMFVQPKIAAPHPINVQRRRGSDDGAYKPFQDPEEARIERQDVRDMEKQVDRGSKEQPKATNYEEKKEEKLKKPVAIATKPTKLEPKIERPKPVPKFMQPLSKLLPKPLAESKLEPKLDLKPQLDFKPEPESKSELDLEPELKAKPGPETDELAAKKRPTSTRRRRVADEDRAFQPGRRFVF</sequence>
<feature type="region of interest" description="Disordered" evidence="2">
    <location>
        <begin position="448"/>
        <end position="589"/>
    </location>
</feature>